<dbReference type="Proteomes" id="UP001596500">
    <property type="component" value="Unassembled WGS sequence"/>
</dbReference>
<dbReference type="InterPro" id="IPR011051">
    <property type="entry name" value="RmlC_Cupin_sf"/>
</dbReference>
<feature type="domain" description="Pirin N-terminal" evidence="3">
    <location>
        <begin position="10"/>
        <end position="118"/>
    </location>
</feature>
<comment type="caution">
    <text evidence="5">The sequence shown here is derived from an EMBL/GenBank/DDBJ whole genome shotgun (WGS) entry which is preliminary data.</text>
</comment>
<dbReference type="Gene3D" id="2.60.120.10">
    <property type="entry name" value="Jelly Rolls"/>
    <property type="match status" value="2"/>
</dbReference>
<evidence type="ECO:0000259" key="3">
    <source>
        <dbReference type="Pfam" id="PF02678"/>
    </source>
</evidence>
<dbReference type="InterPro" id="IPR014710">
    <property type="entry name" value="RmlC-like_jellyroll"/>
</dbReference>
<dbReference type="InterPro" id="IPR012093">
    <property type="entry name" value="Pirin"/>
</dbReference>
<dbReference type="SUPFAM" id="SSF51182">
    <property type="entry name" value="RmlC-like cupins"/>
    <property type="match status" value="1"/>
</dbReference>
<sequence>MLEIIRSEERFQADYGWLKTKHSFSFGQYYDPDNLHFGALRVLNDDIVAPGTGFDLHPHNNMEIMTYVISGSLEHQDSMGHKEVIRAGEVQCMTAGTGIFHSETNPSDTEPVHLLQIWFYPNKQGLTPSYDQKSFPVRERKNKWIPIVTGQKGGDALHIHQDVNVQLATLESGKSLSYRQAPGRRFFLFVIQGACLVNGEEVKAGDSVKVTDLHQLTVEGQTEAHVMLMDLA</sequence>
<protein>
    <submittedName>
        <fullName evidence="5">Pirin family protein</fullName>
    </submittedName>
</protein>
<dbReference type="CDD" id="cd02910">
    <property type="entry name" value="cupin_Yhhw_N"/>
    <property type="match status" value="1"/>
</dbReference>
<name>A0ABW2RNP7_9BACL</name>
<accession>A0ABW2RNP7</accession>
<keyword evidence="6" id="KW-1185">Reference proteome</keyword>
<dbReference type="PIRSF" id="PIRSF006232">
    <property type="entry name" value="Pirin"/>
    <property type="match status" value="1"/>
</dbReference>
<organism evidence="5 6">
    <name type="scientific">Laceyella putida</name>
    <dbReference type="NCBI Taxonomy" id="110101"/>
    <lineage>
        <taxon>Bacteria</taxon>
        <taxon>Bacillati</taxon>
        <taxon>Bacillota</taxon>
        <taxon>Bacilli</taxon>
        <taxon>Bacillales</taxon>
        <taxon>Thermoactinomycetaceae</taxon>
        <taxon>Laceyella</taxon>
    </lineage>
</organism>
<dbReference type="Pfam" id="PF02678">
    <property type="entry name" value="Pirin"/>
    <property type="match status" value="1"/>
</dbReference>
<evidence type="ECO:0000313" key="5">
    <source>
        <dbReference type="EMBL" id="MFC7442382.1"/>
    </source>
</evidence>
<evidence type="ECO:0000256" key="2">
    <source>
        <dbReference type="RuleBase" id="RU003457"/>
    </source>
</evidence>
<gene>
    <name evidence="5" type="ORF">ACFQNG_14940</name>
</gene>
<comment type="similarity">
    <text evidence="1 2">Belongs to the pirin family.</text>
</comment>
<evidence type="ECO:0000259" key="4">
    <source>
        <dbReference type="Pfam" id="PF17954"/>
    </source>
</evidence>
<dbReference type="InterPro" id="IPR003829">
    <property type="entry name" value="Pirin_N_dom"/>
</dbReference>
<evidence type="ECO:0000313" key="6">
    <source>
        <dbReference type="Proteomes" id="UP001596500"/>
    </source>
</evidence>
<dbReference type="Pfam" id="PF17954">
    <property type="entry name" value="Pirin_C_2"/>
    <property type="match status" value="1"/>
</dbReference>
<dbReference type="PANTHER" id="PTHR43212">
    <property type="entry name" value="QUERCETIN 2,3-DIOXYGENASE"/>
    <property type="match status" value="1"/>
</dbReference>
<dbReference type="PANTHER" id="PTHR43212:SF3">
    <property type="entry name" value="QUERCETIN 2,3-DIOXYGENASE"/>
    <property type="match status" value="1"/>
</dbReference>
<feature type="domain" description="Quercetin 2,3-dioxygenase C-terminal cupin" evidence="4">
    <location>
        <begin position="148"/>
        <end position="231"/>
    </location>
</feature>
<dbReference type="RefSeq" id="WP_379866215.1">
    <property type="nucleotide sequence ID" value="NZ_JBHTBW010000047.1"/>
</dbReference>
<reference evidence="6" key="1">
    <citation type="journal article" date="2019" name="Int. J. Syst. Evol. Microbiol.">
        <title>The Global Catalogue of Microorganisms (GCM) 10K type strain sequencing project: providing services to taxonomists for standard genome sequencing and annotation.</title>
        <authorList>
            <consortium name="The Broad Institute Genomics Platform"/>
            <consortium name="The Broad Institute Genome Sequencing Center for Infectious Disease"/>
            <person name="Wu L."/>
            <person name="Ma J."/>
        </authorList>
    </citation>
    <scope>NUCLEOTIDE SEQUENCE [LARGE SCALE GENOMIC DNA]</scope>
    <source>
        <strain evidence="6">CGMCC 1.12942</strain>
    </source>
</reference>
<dbReference type="EMBL" id="JBHTBW010000047">
    <property type="protein sequence ID" value="MFC7442382.1"/>
    <property type="molecule type" value="Genomic_DNA"/>
</dbReference>
<evidence type="ECO:0000256" key="1">
    <source>
        <dbReference type="ARBA" id="ARBA00008416"/>
    </source>
</evidence>
<dbReference type="InterPro" id="IPR041602">
    <property type="entry name" value="Quercetinase_C"/>
</dbReference>
<proteinExistence type="inferred from homology"/>